<dbReference type="SUPFAM" id="SSF53067">
    <property type="entry name" value="Actin-like ATPase domain"/>
    <property type="match status" value="1"/>
</dbReference>
<evidence type="ECO:0000313" key="2">
    <source>
        <dbReference type="EMBL" id="UTI66437.1"/>
    </source>
</evidence>
<comment type="similarity">
    <text evidence="1">Belongs to the ROK (NagC/XylR) family.</text>
</comment>
<dbReference type="Gene3D" id="3.30.420.40">
    <property type="match status" value="2"/>
</dbReference>
<reference evidence="2 3" key="1">
    <citation type="submission" date="2022-06" db="EMBL/GenBank/DDBJ databases">
        <title>Paraconexibacter antarcticus.</title>
        <authorList>
            <person name="Kim C.S."/>
        </authorList>
    </citation>
    <scope>NUCLEOTIDE SEQUENCE [LARGE SCALE GENOMIC DNA]</scope>
    <source>
        <strain evidence="2 3">02-257</strain>
    </source>
</reference>
<organism evidence="2 3">
    <name type="scientific">Paraconexibacter antarcticus</name>
    <dbReference type="NCBI Taxonomy" id="2949664"/>
    <lineage>
        <taxon>Bacteria</taxon>
        <taxon>Bacillati</taxon>
        <taxon>Actinomycetota</taxon>
        <taxon>Thermoleophilia</taxon>
        <taxon>Solirubrobacterales</taxon>
        <taxon>Paraconexibacteraceae</taxon>
        <taxon>Paraconexibacter</taxon>
    </lineage>
</organism>
<dbReference type="InterPro" id="IPR000600">
    <property type="entry name" value="ROK"/>
</dbReference>
<dbReference type="EMBL" id="CP098502">
    <property type="protein sequence ID" value="UTI66437.1"/>
    <property type="molecule type" value="Genomic_DNA"/>
</dbReference>
<dbReference type="PANTHER" id="PTHR18964">
    <property type="entry name" value="ROK (REPRESSOR, ORF, KINASE) FAMILY"/>
    <property type="match status" value="1"/>
</dbReference>
<keyword evidence="3" id="KW-1185">Reference proteome</keyword>
<sequence length="302" mass="30091">MDIGGTKVATAVLDGADLSTPNEVRTETGSTDALLDQLTQAITEAADGDRDALVGIGAPSVIDFATGTARSSVNVPLKDVPLRKVLGDRTGLEVVVDNDATVAALAEATDDRTGEVVVDVLAMLTVGTGVGGGVIIGGRIFRGATGAAPELGHLIVAADLTDGAPAGQPTFPQPASLEAHAAGRVLDGLAHARGYADGRAALAAAQEGHADAIEAFRILGSRLGVGIANLINAFDPNEVVVGGGVSAAGDLLLQPAIAAAWPLVLPGIGTATTIRIARHHGSAGVRGAALLARTELGARSRA</sequence>
<dbReference type="PROSITE" id="PS01125">
    <property type="entry name" value="ROK"/>
    <property type="match status" value="1"/>
</dbReference>
<dbReference type="InterPro" id="IPR049874">
    <property type="entry name" value="ROK_cs"/>
</dbReference>
<dbReference type="InterPro" id="IPR043129">
    <property type="entry name" value="ATPase_NBD"/>
</dbReference>
<dbReference type="RefSeq" id="WP_254573108.1">
    <property type="nucleotide sequence ID" value="NZ_CP098502.1"/>
</dbReference>
<proteinExistence type="inferred from homology"/>
<name>A0ABY5DZW1_9ACTN</name>
<protein>
    <submittedName>
        <fullName evidence="2">ROK family protein</fullName>
    </submittedName>
</protein>
<evidence type="ECO:0000313" key="3">
    <source>
        <dbReference type="Proteomes" id="UP001056035"/>
    </source>
</evidence>
<dbReference type="Pfam" id="PF00480">
    <property type="entry name" value="ROK"/>
    <property type="match status" value="1"/>
</dbReference>
<dbReference type="Proteomes" id="UP001056035">
    <property type="component" value="Chromosome"/>
</dbReference>
<accession>A0ABY5DZW1</accession>
<dbReference type="PANTHER" id="PTHR18964:SF173">
    <property type="entry name" value="GLUCOKINASE"/>
    <property type="match status" value="1"/>
</dbReference>
<evidence type="ECO:0000256" key="1">
    <source>
        <dbReference type="ARBA" id="ARBA00006479"/>
    </source>
</evidence>
<gene>
    <name evidence="2" type="ORF">NBH00_09555</name>
</gene>